<dbReference type="Pfam" id="PF14225">
    <property type="entry name" value="MOR2-PAG1_C"/>
    <property type="match status" value="1"/>
</dbReference>
<proteinExistence type="predicted"/>
<feature type="domain" description="Cell morphogenesis protein C-terminal" evidence="1">
    <location>
        <begin position="153"/>
        <end position="213"/>
    </location>
</feature>
<dbReference type="InterPro" id="IPR029473">
    <property type="entry name" value="MOR2-PAG1_mid"/>
</dbReference>
<keyword evidence="4" id="KW-1185">Reference proteome</keyword>
<evidence type="ECO:0000313" key="4">
    <source>
        <dbReference type="Proteomes" id="UP001357485"/>
    </source>
</evidence>
<dbReference type="Pfam" id="PF14228">
    <property type="entry name" value="MOR2-PAG1_mid"/>
    <property type="match status" value="1"/>
</dbReference>
<dbReference type="EMBL" id="JAVRRA010002658">
    <property type="protein sequence ID" value="KAK5277402.1"/>
    <property type="molecule type" value="Genomic_DNA"/>
</dbReference>
<gene>
    <name evidence="3" type="primary">TAO3_5</name>
    <name evidence="3" type="ORF">LTR16_009824</name>
</gene>
<feature type="non-terminal residue" evidence="3">
    <location>
        <position position="1"/>
    </location>
</feature>
<organism evidence="3 4">
    <name type="scientific">Cryomyces antarcticus</name>
    <dbReference type="NCBI Taxonomy" id="329879"/>
    <lineage>
        <taxon>Eukaryota</taxon>
        <taxon>Fungi</taxon>
        <taxon>Dikarya</taxon>
        <taxon>Ascomycota</taxon>
        <taxon>Pezizomycotina</taxon>
        <taxon>Dothideomycetes</taxon>
        <taxon>Dothideomycetes incertae sedis</taxon>
        <taxon>Cryomyces</taxon>
    </lineage>
</organism>
<dbReference type="Proteomes" id="UP001357485">
    <property type="component" value="Unassembled WGS sequence"/>
</dbReference>
<accession>A0ABR0M2B9</accession>
<name>A0ABR0M2B9_9PEZI</name>
<protein>
    <submittedName>
        <fullName evidence="3">Cell morphogenesis protein PAG1</fullName>
    </submittedName>
</protein>
<dbReference type="InterPro" id="IPR025481">
    <property type="entry name" value="Cell_Morphogen_C"/>
</dbReference>
<dbReference type="InterPro" id="IPR039867">
    <property type="entry name" value="Furry/Tao3/Mor2"/>
</dbReference>
<feature type="domain" description="Cell morphogenesis central region" evidence="2">
    <location>
        <begin position="16"/>
        <end position="107"/>
    </location>
</feature>
<evidence type="ECO:0000259" key="2">
    <source>
        <dbReference type="Pfam" id="PF14228"/>
    </source>
</evidence>
<dbReference type="PANTHER" id="PTHR12295">
    <property type="entry name" value="FURRY-RELATED"/>
    <property type="match status" value="1"/>
</dbReference>
<reference evidence="3 4" key="1">
    <citation type="submission" date="2023-08" db="EMBL/GenBank/DDBJ databases">
        <title>Black Yeasts Isolated from many extreme environments.</title>
        <authorList>
            <person name="Coleine C."/>
            <person name="Stajich J.E."/>
            <person name="Selbmann L."/>
        </authorList>
    </citation>
    <scope>NUCLEOTIDE SEQUENCE [LARGE SCALE GENOMIC DNA]</scope>
    <source>
        <strain evidence="3 4">CCFEE 536</strain>
    </source>
</reference>
<feature type="non-terminal residue" evidence="3">
    <location>
        <position position="214"/>
    </location>
</feature>
<comment type="caution">
    <text evidence="3">The sequence shown here is derived from an EMBL/GenBank/DDBJ whole genome shotgun (WGS) entry which is preliminary data.</text>
</comment>
<evidence type="ECO:0000313" key="3">
    <source>
        <dbReference type="EMBL" id="KAK5277402.1"/>
    </source>
</evidence>
<sequence>IDDRTTDPDKGAIEDLIDSIRRHESKVVWSYDDNNGEADNDNDIRVPQAMSFLTEEVVKVFAHTHPSLREDWGKMTLTWATSCAVRHIACRSFQIFRCVLTTLDPQMLADMLARLSNTIADDNNDYLTFSMEILTTIKTIVEALEPVDLIKYPQLFWTTAACLDTIFEREFMESLSMLERLLDKLDLSDPAVIKLLIGSQPPKWEGMFEGLQSP</sequence>
<evidence type="ECO:0000259" key="1">
    <source>
        <dbReference type="Pfam" id="PF14225"/>
    </source>
</evidence>
<dbReference type="PANTHER" id="PTHR12295:SF30">
    <property type="entry name" value="PROTEIN FURRY"/>
    <property type="match status" value="1"/>
</dbReference>